<sequence length="301" mass="31610">MKISVTLIAAAVVAIASGAETSLDKCGKSVTSILTAGTATDAAKTCFKDSGIDPKSTSISEADMTKAAGTASCKTWWDGLVKDIQKIKPQCEFPNFDGSGALVDTAKFNMSYDQFLKLSQKLVSSGAKEAKQADHTDAAPADTCGATVSGILTTAATNDRAKACSKETGIALDSTTVSRHVMSAARKSKTCRKWWDNIVKEIRATKPKCDFTNIDGSGKKINTAKFNMRYSQFLKLSAKNARAHNEKKTLEFRSHKKAAAAGNTTASSNSSTPAPTTTEKSSGVVVTTLSLSAVAVAALFA</sequence>
<feature type="region of interest" description="Disordered" evidence="1">
    <location>
        <begin position="245"/>
        <end position="279"/>
    </location>
</feature>
<name>A0A6G0XXW5_9STRA</name>
<reference evidence="3 4" key="1">
    <citation type="submission" date="2019-07" db="EMBL/GenBank/DDBJ databases">
        <title>Genomics analysis of Aphanomyces spp. identifies a new class of oomycete effector associated with host adaptation.</title>
        <authorList>
            <person name="Gaulin E."/>
        </authorList>
    </citation>
    <scope>NUCLEOTIDE SEQUENCE [LARGE SCALE GENOMIC DNA]</scope>
    <source>
        <strain evidence="3 4">ATCC 201684</strain>
    </source>
</reference>
<evidence type="ECO:0000256" key="1">
    <source>
        <dbReference type="SAM" id="MobiDB-lite"/>
    </source>
</evidence>
<accession>A0A6G0XXW5</accession>
<dbReference type="AlphaFoldDB" id="A0A6G0XXW5"/>
<dbReference type="Proteomes" id="UP000481153">
    <property type="component" value="Unassembled WGS sequence"/>
</dbReference>
<keyword evidence="2" id="KW-0732">Signal</keyword>
<organism evidence="3 4">
    <name type="scientific">Aphanomyces euteiches</name>
    <dbReference type="NCBI Taxonomy" id="100861"/>
    <lineage>
        <taxon>Eukaryota</taxon>
        <taxon>Sar</taxon>
        <taxon>Stramenopiles</taxon>
        <taxon>Oomycota</taxon>
        <taxon>Saprolegniomycetes</taxon>
        <taxon>Saprolegniales</taxon>
        <taxon>Verrucalvaceae</taxon>
        <taxon>Aphanomyces</taxon>
    </lineage>
</organism>
<protein>
    <submittedName>
        <fullName evidence="3">Uncharacterized protein</fullName>
    </submittedName>
</protein>
<keyword evidence="4" id="KW-1185">Reference proteome</keyword>
<gene>
    <name evidence="3" type="ORF">Ae201684_000046</name>
</gene>
<proteinExistence type="predicted"/>
<evidence type="ECO:0000256" key="2">
    <source>
        <dbReference type="SAM" id="SignalP"/>
    </source>
</evidence>
<feature type="compositionally biased region" description="Low complexity" evidence="1">
    <location>
        <begin position="259"/>
        <end position="279"/>
    </location>
</feature>
<feature type="chain" id="PRO_5026127677" evidence="2">
    <location>
        <begin position="19"/>
        <end position="301"/>
    </location>
</feature>
<evidence type="ECO:0000313" key="4">
    <source>
        <dbReference type="Proteomes" id="UP000481153"/>
    </source>
</evidence>
<evidence type="ECO:0000313" key="3">
    <source>
        <dbReference type="EMBL" id="KAF0745591.1"/>
    </source>
</evidence>
<dbReference type="EMBL" id="VJMJ01000001">
    <property type="protein sequence ID" value="KAF0745591.1"/>
    <property type="molecule type" value="Genomic_DNA"/>
</dbReference>
<feature type="signal peptide" evidence="2">
    <location>
        <begin position="1"/>
        <end position="18"/>
    </location>
</feature>
<dbReference type="VEuPathDB" id="FungiDB:AeMF1_000737"/>
<comment type="caution">
    <text evidence="3">The sequence shown here is derived from an EMBL/GenBank/DDBJ whole genome shotgun (WGS) entry which is preliminary data.</text>
</comment>